<dbReference type="PROSITE" id="PS00108">
    <property type="entry name" value="PROTEIN_KINASE_ST"/>
    <property type="match status" value="1"/>
</dbReference>
<evidence type="ECO:0000313" key="4">
    <source>
        <dbReference type="Proteomes" id="UP000243217"/>
    </source>
</evidence>
<keyword evidence="1" id="KW-0472">Membrane</keyword>
<dbReference type="InterPro" id="IPR051681">
    <property type="entry name" value="Ser/Thr_Kinases-Pseudokinases"/>
</dbReference>
<sequence length="530" mass="58169">MSSACNDAVAAFTSDRRACLLSTKAATNATLYCSEPSCVSQLQTLQTALKNNCSVATSDIPMVLGTQISPLFCQSNCVAAFNTMQSSLAKCQQSGVKTAPQCQACAQYKQTVPVLVEACAYNATIPSLLASVATDLSVCDTSVQNQATNSSSPSPIIYWALGSLFVCIIIGVAVFLRLKRKGGTKDLSYYRKHGQKRKVASNRKNFFLDNDVRLDPTMVDFIYDQEQLSQITLKSKGGFGLVYSAYLATSTESIRVALKQILPEKTTDIDQLESFMNEIRMAARLNHPNIVRFIGITWSSLEDLSMMTEYMSRGDLNKFLRHEYKQPSTTFSWTTEHSCNKLGIAGNVIDALVYLHGSNPTAIIHRDLKAKNVLLTENFVAQLTDFGVSRESAEDGDAIMTARVGTSAWIAPEILRGEKYTIQADIYSFGVLLAELDTLQVPYSNPALQPEIEGLSPGQLSNKVAHGKIQPAFTKQVPTAIHSIAKRCMQYKDTRRPTASQIAIEIHSLLLRDGERLSGPFANYQGQKSK</sequence>
<dbReference type="InterPro" id="IPR008271">
    <property type="entry name" value="Ser/Thr_kinase_AS"/>
</dbReference>
<accession>A0A1W0AA49</accession>
<gene>
    <name evidence="3" type="ORF">THRCLA_00869</name>
</gene>
<protein>
    <submittedName>
        <fullName evidence="3">Kinase</fullName>
    </submittedName>
</protein>
<feature type="domain" description="Protein kinase" evidence="2">
    <location>
        <begin position="228"/>
        <end position="510"/>
    </location>
</feature>
<dbReference type="InterPro" id="IPR000719">
    <property type="entry name" value="Prot_kinase_dom"/>
</dbReference>
<organism evidence="3 4">
    <name type="scientific">Thraustotheca clavata</name>
    <dbReference type="NCBI Taxonomy" id="74557"/>
    <lineage>
        <taxon>Eukaryota</taxon>
        <taxon>Sar</taxon>
        <taxon>Stramenopiles</taxon>
        <taxon>Oomycota</taxon>
        <taxon>Saprolegniomycetes</taxon>
        <taxon>Saprolegniales</taxon>
        <taxon>Achlyaceae</taxon>
        <taxon>Thraustotheca</taxon>
    </lineage>
</organism>
<dbReference type="EMBL" id="JNBS01000276">
    <property type="protein sequence ID" value="OQS07115.1"/>
    <property type="molecule type" value="Genomic_DNA"/>
</dbReference>
<evidence type="ECO:0000256" key="1">
    <source>
        <dbReference type="SAM" id="Phobius"/>
    </source>
</evidence>
<dbReference type="InterPro" id="IPR011009">
    <property type="entry name" value="Kinase-like_dom_sf"/>
</dbReference>
<dbReference type="GO" id="GO:0005524">
    <property type="term" value="F:ATP binding"/>
    <property type="evidence" value="ECO:0007669"/>
    <property type="project" value="InterPro"/>
</dbReference>
<dbReference type="GO" id="GO:0004674">
    <property type="term" value="F:protein serine/threonine kinase activity"/>
    <property type="evidence" value="ECO:0007669"/>
    <property type="project" value="TreeGrafter"/>
</dbReference>
<dbReference type="OrthoDB" id="4062651at2759"/>
<feature type="transmembrane region" description="Helical" evidence="1">
    <location>
        <begin position="156"/>
        <end position="176"/>
    </location>
</feature>
<dbReference type="SMART" id="SM00220">
    <property type="entry name" value="S_TKc"/>
    <property type="match status" value="1"/>
</dbReference>
<dbReference type="PROSITE" id="PS50011">
    <property type="entry name" value="PROTEIN_KINASE_DOM"/>
    <property type="match status" value="1"/>
</dbReference>
<dbReference type="AlphaFoldDB" id="A0A1W0AA49"/>
<evidence type="ECO:0000313" key="3">
    <source>
        <dbReference type="EMBL" id="OQS07115.1"/>
    </source>
</evidence>
<dbReference type="Proteomes" id="UP000243217">
    <property type="component" value="Unassembled WGS sequence"/>
</dbReference>
<evidence type="ECO:0000259" key="2">
    <source>
        <dbReference type="PROSITE" id="PS50011"/>
    </source>
</evidence>
<dbReference type="STRING" id="74557.A0A1W0AA49"/>
<keyword evidence="1" id="KW-0812">Transmembrane</keyword>
<dbReference type="PANTHER" id="PTHR44329:SF214">
    <property type="entry name" value="PROTEIN KINASE DOMAIN-CONTAINING PROTEIN"/>
    <property type="match status" value="1"/>
</dbReference>
<dbReference type="InterPro" id="IPR001245">
    <property type="entry name" value="Ser-Thr/Tyr_kinase_cat_dom"/>
</dbReference>
<proteinExistence type="predicted"/>
<dbReference type="SUPFAM" id="SSF56112">
    <property type="entry name" value="Protein kinase-like (PK-like)"/>
    <property type="match status" value="1"/>
</dbReference>
<dbReference type="Gene3D" id="1.10.510.10">
    <property type="entry name" value="Transferase(Phosphotransferase) domain 1"/>
    <property type="match status" value="1"/>
</dbReference>
<name>A0A1W0AA49_9STRA</name>
<reference evidence="3 4" key="1">
    <citation type="journal article" date="2014" name="Genome Biol. Evol.">
        <title>The secreted proteins of Achlya hypogyna and Thraustotheca clavata identify the ancestral oomycete secretome and reveal gene acquisitions by horizontal gene transfer.</title>
        <authorList>
            <person name="Misner I."/>
            <person name="Blouin N."/>
            <person name="Leonard G."/>
            <person name="Richards T.A."/>
            <person name="Lane C.E."/>
        </authorList>
    </citation>
    <scope>NUCLEOTIDE SEQUENCE [LARGE SCALE GENOMIC DNA]</scope>
    <source>
        <strain evidence="3 4">ATCC 34112</strain>
    </source>
</reference>
<keyword evidence="4" id="KW-1185">Reference proteome</keyword>
<dbReference type="Pfam" id="PF07714">
    <property type="entry name" value="PK_Tyr_Ser-Thr"/>
    <property type="match status" value="1"/>
</dbReference>
<keyword evidence="3" id="KW-0808">Transferase</keyword>
<comment type="caution">
    <text evidence="3">The sequence shown here is derived from an EMBL/GenBank/DDBJ whole genome shotgun (WGS) entry which is preliminary data.</text>
</comment>
<keyword evidence="1" id="KW-1133">Transmembrane helix</keyword>
<keyword evidence="3" id="KW-0418">Kinase</keyword>
<dbReference type="PANTHER" id="PTHR44329">
    <property type="entry name" value="SERINE/THREONINE-PROTEIN KINASE TNNI3K-RELATED"/>
    <property type="match status" value="1"/>
</dbReference>